<dbReference type="Pfam" id="PF18352">
    <property type="entry name" value="Gp138_N"/>
    <property type="match status" value="1"/>
</dbReference>
<evidence type="ECO:0000313" key="3">
    <source>
        <dbReference type="Proteomes" id="UP001595978"/>
    </source>
</evidence>
<name>A0ABW0RDP6_9BACL</name>
<gene>
    <name evidence="2" type="ORF">ACFPOH_07305</name>
</gene>
<evidence type="ECO:0000313" key="2">
    <source>
        <dbReference type="EMBL" id="MFC5541570.1"/>
    </source>
</evidence>
<reference evidence="3" key="1">
    <citation type="journal article" date="2019" name="Int. J. Syst. Evol. Microbiol.">
        <title>The Global Catalogue of Microorganisms (GCM) 10K type strain sequencing project: providing services to taxonomists for standard genome sequencing and annotation.</title>
        <authorList>
            <consortium name="The Broad Institute Genomics Platform"/>
            <consortium name="The Broad Institute Genome Sequencing Center for Infectious Disease"/>
            <person name="Wu L."/>
            <person name="Ma J."/>
        </authorList>
    </citation>
    <scope>NUCLEOTIDE SEQUENCE [LARGE SCALE GENOMIC DNA]</scope>
    <source>
        <strain evidence="3">CCUG 56331</strain>
    </source>
</reference>
<comment type="caution">
    <text evidence="2">The sequence shown here is derived from an EMBL/GenBank/DDBJ whole genome shotgun (WGS) entry which is preliminary data.</text>
</comment>
<feature type="domain" description="Phage protein Gp138 N-terminal" evidence="1">
    <location>
        <begin position="23"/>
        <end position="122"/>
    </location>
</feature>
<dbReference type="InterPro" id="IPR041599">
    <property type="entry name" value="Gp138_N"/>
</dbReference>
<organism evidence="2 3">
    <name type="scientific">Ureibacillus suwonensis</name>
    <dbReference type="NCBI Taxonomy" id="313007"/>
    <lineage>
        <taxon>Bacteria</taxon>
        <taxon>Bacillati</taxon>
        <taxon>Bacillota</taxon>
        <taxon>Bacilli</taxon>
        <taxon>Bacillales</taxon>
        <taxon>Caryophanaceae</taxon>
        <taxon>Ureibacillus</taxon>
    </lineage>
</organism>
<dbReference type="EMBL" id="JBHSNQ010000058">
    <property type="protein sequence ID" value="MFC5541570.1"/>
    <property type="molecule type" value="Genomic_DNA"/>
</dbReference>
<proteinExistence type="predicted"/>
<dbReference type="RefSeq" id="WP_390309267.1">
    <property type="nucleotide sequence ID" value="NZ_JBHSNQ010000058.1"/>
</dbReference>
<sequence length="125" mass="13762">MSEVTEFFANFRRGILTSINTAMPAKILSYDEVKCTAKIQPLFKAKEEGKEPVNLPPIEGVPALKQKYRVNGGAVQTYKPVYNVGDVVLVVFSQRALDGAKKGNIVYPGTNRMFSIHDAVIVGLF</sequence>
<evidence type="ECO:0000259" key="1">
    <source>
        <dbReference type="Pfam" id="PF18352"/>
    </source>
</evidence>
<dbReference type="Gene3D" id="2.40.50.230">
    <property type="entry name" value="Gp5 N-terminal domain"/>
    <property type="match status" value="1"/>
</dbReference>
<keyword evidence="3" id="KW-1185">Reference proteome</keyword>
<protein>
    <submittedName>
        <fullName evidence="2">Gp138 family membrane-puncturing spike protein</fullName>
    </submittedName>
</protein>
<dbReference type="InterPro" id="IPR037026">
    <property type="entry name" value="Vgr_OB-fold_dom_sf"/>
</dbReference>
<accession>A0ABW0RDP6</accession>
<dbReference type="Proteomes" id="UP001595978">
    <property type="component" value="Unassembled WGS sequence"/>
</dbReference>